<protein>
    <recommendedName>
        <fullName evidence="3">Alpha/beta hydrolase domain-containing protein</fullName>
    </recommendedName>
</protein>
<evidence type="ECO:0000313" key="4">
    <source>
        <dbReference type="EMBL" id="PDH34902.1"/>
    </source>
</evidence>
<evidence type="ECO:0000256" key="1">
    <source>
        <dbReference type="SAM" id="MobiDB-lite"/>
    </source>
</evidence>
<evidence type="ECO:0000259" key="3">
    <source>
        <dbReference type="Pfam" id="PF20091"/>
    </source>
</evidence>
<keyword evidence="2" id="KW-0732">Signal</keyword>
<comment type="caution">
    <text evidence="4">The sequence shown here is derived from an EMBL/GenBank/DDBJ whole genome shotgun (WGS) entry which is preliminary data.</text>
</comment>
<feature type="region of interest" description="Disordered" evidence="1">
    <location>
        <begin position="437"/>
        <end position="457"/>
    </location>
</feature>
<dbReference type="EMBL" id="NTJZ01000002">
    <property type="protein sequence ID" value="PDH34902.1"/>
    <property type="molecule type" value="Genomic_DNA"/>
</dbReference>
<feature type="signal peptide" evidence="2">
    <location>
        <begin position="1"/>
        <end position="28"/>
    </location>
</feature>
<dbReference type="AlphaFoldDB" id="A0A2A5WEQ4"/>
<dbReference type="Proteomes" id="UP000219329">
    <property type="component" value="Unassembled WGS sequence"/>
</dbReference>
<accession>A0A2A5WEQ4</accession>
<name>A0A2A5WEQ4_9GAMM</name>
<dbReference type="Pfam" id="PF20091">
    <property type="entry name" value="Abhydrolase_10"/>
    <property type="match status" value="1"/>
</dbReference>
<organism evidence="4 5">
    <name type="scientific">OM182 bacterium MED-G28</name>
    <dbReference type="NCBI Taxonomy" id="1986256"/>
    <lineage>
        <taxon>Bacteria</taxon>
        <taxon>Pseudomonadati</taxon>
        <taxon>Pseudomonadota</taxon>
        <taxon>Gammaproteobacteria</taxon>
        <taxon>OMG group</taxon>
        <taxon>OM182 clade</taxon>
    </lineage>
</organism>
<evidence type="ECO:0000256" key="2">
    <source>
        <dbReference type="SAM" id="SignalP"/>
    </source>
</evidence>
<proteinExistence type="predicted"/>
<feature type="domain" description="Alpha/beta hydrolase" evidence="3">
    <location>
        <begin position="269"/>
        <end position="655"/>
    </location>
</feature>
<dbReference type="InterPro" id="IPR045394">
    <property type="entry name" value="Abhydrolase_dom"/>
</dbReference>
<sequence>MDQIMLKIKPHVLLLVAIYAVLSPAAVAEVTRIEVINEETLSDSAVDFSYRAIHGVVYFTLDPVDPSNVAITDIAYAPTNERGLVEYSADFKLVVPSDSIANGGLMYMVNNRGGGSTPPENSLLHPLSKHGFTYLLTGWINEIDERPGRLRLHAPIVGSAQERITGDVRYEVIVSRPALESNIAGGGHLAYEPTAVGLENASLSERLYPTDPRVPIERSQFSLDVADSQNSNQKHITLNLESGFKPGYIYELIYEAMNPVLAGAGMSGIRDLVSLIRYGGEGSGELQNLDLPTIEHSVAYGFSQSGRLLRQFMYDGFNADLEQRQVFDGVVPFIAGGGYGMFNNRFAMPTRTNGHHSNYLYPNDLFPFTYGDSTNPFTGNTDGVLKKARETNTVPKVMHIQTSNEYWGRAGSLPHTNPQGTADAPLPEEVRFYTIGGSQHGSGNGIPSAASSSQLPRNPSMWNPIGMSLIVSMYAWVSEGIEPPASRYPRIEDGSLVTSHVDGRINSTAWNRLNSVIHPTAIYQPSHNNYGSRWEEERIIDEHPISSDHYYNSLVPAVDSDNNDLSHSTILPPTAEVPLATFTSWNLRAIETGAEKSLARLSGGYIPYARDAVTALADRDRRSSIEGLYRSFDDYLKKYEAATDLLIDSGYLLPGFKAVYMDIANHMESVFD</sequence>
<evidence type="ECO:0000313" key="5">
    <source>
        <dbReference type="Proteomes" id="UP000219329"/>
    </source>
</evidence>
<gene>
    <name evidence="4" type="ORF">CNF02_02445</name>
</gene>
<feature type="chain" id="PRO_5012291943" description="Alpha/beta hydrolase domain-containing protein" evidence="2">
    <location>
        <begin position="29"/>
        <end position="672"/>
    </location>
</feature>
<reference evidence="4 5" key="1">
    <citation type="submission" date="2017-08" db="EMBL/GenBank/DDBJ databases">
        <title>Fine stratification of microbial communities through a metagenomic profile of the photic zone.</title>
        <authorList>
            <person name="Haro-Moreno J.M."/>
            <person name="Lopez-Perez M."/>
            <person name="De La Torre J."/>
            <person name="Picazo A."/>
            <person name="Camacho A."/>
            <person name="Rodriguez-Valera F."/>
        </authorList>
    </citation>
    <scope>NUCLEOTIDE SEQUENCE [LARGE SCALE GENOMIC DNA]</scope>
    <source>
        <strain evidence="4">MED-G28</strain>
    </source>
</reference>